<proteinExistence type="predicted"/>
<dbReference type="AlphaFoldDB" id="A0AA86UYL0"/>
<gene>
    <name evidence="1" type="ORF">HINF_LOCUS57226</name>
    <name evidence="2" type="ORF">HINF_LOCUS58734</name>
</gene>
<dbReference type="EMBL" id="CAXDID020000332">
    <property type="protein sequence ID" value="CAL6078087.1"/>
    <property type="molecule type" value="Genomic_DNA"/>
</dbReference>
<reference evidence="2 3" key="2">
    <citation type="submission" date="2024-07" db="EMBL/GenBank/DDBJ databases">
        <authorList>
            <person name="Akdeniz Z."/>
        </authorList>
    </citation>
    <scope>NUCLEOTIDE SEQUENCE [LARGE SCALE GENOMIC DNA]</scope>
</reference>
<sequence length="194" mass="22557">MRRNRPSLGNTTGVIDFLGQNIGINFEPIAVQIQKQLQTRIKALQKYDIPKFYQYLIFKQCIIPSANYGLFLEASITETQLADAKDKYDYIDIMLAEAMEEILESDLPTKDLLDVMTLSKNDGGEHFNRVWSGIGKNDKSQLNMSQQAKQTPKFQDKNREQNFEFYDFLTFKSFTTTVLNLSTYHFDQLLYYNT</sequence>
<keyword evidence="3" id="KW-1185">Reference proteome</keyword>
<organism evidence="1">
    <name type="scientific">Hexamita inflata</name>
    <dbReference type="NCBI Taxonomy" id="28002"/>
    <lineage>
        <taxon>Eukaryota</taxon>
        <taxon>Metamonada</taxon>
        <taxon>Diplomonadida</taxon>
        <taxon>Hexamitidae</taxon>
        <taxon>Hexamitinae</taxon>
        <taxon>Hexamita</taxon>
    </lineage>
</organism>
<accession>A0AA86UYL0</accession>
<evidence type="ECO:0000313" key="2">
    <source>
        <dbReference type="EMBL" id="CAL6078087.1"/>
    </source>
</evidence>
<dbReference type="EMBL" id="CATOUU010001061">
    <property type="protein sequence ID" value="CAI9969581.1"/>
    <property type="molecule type" value="Genomic_DNA"/>
</dbReference>
<reference evidence="1" key="1">
    <citation type="submission" date="2023-06" db="EMBL/GenBank/DDBJ databases">
        <authorList>
            <person name="Kurt Z."/>
        </authorList>
    </citation>
    <scope>NUCLEOTIDE SEQUENCE</scope>
</reference>
<comment type="caution">
    <text evidence="1">The sequence shown here is derived from an EMBL/GenBank/DDBJ whole genome shotgun (WGS) entry which is preliminary data.</text>
</comment>
<evidence type="ECO:0000313" key="1">
    <source>
        <dbReference type="EMBL" id="CAI9969581.1"/>
    </source>
</evidence>
<dbReference type="Proteomes" id="UP001642409">
    <property type="component" value="Unassembled WGS sequence"/>
</dbReference>
<protein>
    <submittedName>
        <fullName evidence="2">Hypothetical_protein</fullName>
    </submittedName>
</protein>
<name>A0AA86UYL0_9EUKA</name>
<evidence type="ECO:0000313" key="3">
    <source>
        <dbReference type="Proteomes" id="UP001642409"/>
    </source>
</evidence>